<evidence type="ECO:0000313" key="3">
    <source>
        <dbReference type="Proteomes" id="UP000075515"/>
    </source>
</evidence>
<dbReference type="Proteomes" id="UP000075515">
    <property type="component" value="Unassembled WGS sequence"/>
</dbReference>
<name>A0A150SFN5_SORCE</name>
<protein>
    <submittedName>
        <fullName evidence="2">Uncharacterized protein</fullName>
    </submittedName>
</protein>
<reference evidence="2 3" key="1">
    <citation type="submission" date="2014-02" db="EMBL/GenBank/DDBJ databases">
        <title>The small core and large imbalanced accessory genome model reveals a collaborative survival strategy of Sorangium cellulosum strains in nature.</title>
        <authorList>
            <person name="Han K."/>
            <person name="Peng R."/>
            <person name="Blom J."/>
            <person name="Li Y.-Z."/>
        </authorList>
    </citation>
    <scope>NUCLEOTIDE SEQUENCE [LARGE SCALE GENOMIC DNA]</scope>
    <source>
        <strain evidence="2 3">So0149</strain>
    </source>
</reference>
<gene>
    <name evidence="2" type="ORF">BE18_24125</name>
</gene>
<feature type="region of interest" description="Disordered" evidence="1">
    <location>
        <begin position="113"/>
        <end position="157"/>
    </location>
</feature>
<comment type="caution">
    <text evidence="2">The sequence shown here is derived from an EMBL/GenBank/DDBJ whole genome shotgun (WGS) entry which is preliminary data.</text>
</comment>
<dbReference type="AlphaFoldDB" id="A0A150SFN5"/>
<feature type="compositionally biased region" description="Low complexity" evidence="1">
    <location>
        <begin position="117"/>
        <end position="138"/>
    </location>
</feature>
<sequence length="157" mass="16652">MGAEVHALRSWESASSRARAQSGSCSMSDTITGCLRWTAVPHEPLTAPMRKPSTSWLYASGRLGADAQRRCVFDASTRRTEQSALPDWASMNRISASSTRESGSPAATIRRIRFCPRSRGPAPRAGPSARAGSPSSSPTARQGSMGLNACMRPGSIA</sequence>
<evidence type="ECO:0000256" key="1">
    <source>
        <dbReference type="SAM" id="MobiDB-lite"/>
    </source>
</evidence>
<organism evidence="2 3">
    <name type="scientific">Sorangium cellulosum</name>
    <name type="common">Polyangium cellulosum</name>
    <dbReference type="NCBI Taxonomy" id="56"/>
    <lineage>
        <taxon>Bacteria</taxon>
        <taxon>Pseudomonadati</taxon>
        <taxon>Myxococcota</taxon>
        <taxon>Polyangia</taxon>
        <taxon>Polyangiales</taxon>
        <taxon>Polyangiaceae</taxon>
        <taxon>Sorangium</taxon>
    </lineage>
</organism>
<evidence type="ECO:0000313" key="2">
    <source>
        <dbReference type="EMBL" id="KYF90988.1"/>
    </source>
</evidence>
<dbReference type="EMBL" id="JEMC01002075">
    <property type="protein sequence ID" value="KYF90988.1"/>
    <property type="molecule type" value="Genomic_DNA"/>
</dbReference>
<proteinExistence type="predicted"/>
<accession>A0A150SFN5</accession>